<dbReference type="GeneID" id="80888090"/>
<dbReference type="AlphaFoldDB" id="A0A9W8QFI3"/>
<gene>
    <name evidence="1" type="ORF">LMH87_000931</name>
</gene>
<name>A0A9W8QFI3_AKAMU</name>
<keyword evidence="2" id="KW-1185">Reference proteome</keyword>
<evidence type="ECO:0000313" key="2">
    <source>
        <dbReference type="Proteomes" id="UP001144673"/>
    </source>
</evidence>
<reference evidence="1" key="1">
    <citation type="journal article" date="2023" name="Access Microbiol">
        <title>De-novo genome assembly for Akanthomyces muscarius, a biocontrol agent of insect agricultural pests.</title>
        <authorList>
            <person name="Erdos Z."/>
            <person name="Studholme D.J."/>
            <person name="Raymond B."/>
            <person name="Sharma M."/>
        </authorList>
    </citation>
    <scope>NUCLEOTIDE SEQUENCE</scope>
    <source>
        <strain evidence="1">Ve6</strain>
    </source>
</reference>
<dbReference type="Proteomes" id="UP001144673">
    <property type="component" value="Chromosome 6"/>
</dbReference>
<evidence type="ECO:0000313" key="1">
    <source>
        <dbReference type="EMBL" id="KAJ4155697.1"/>
    </source>
</evidence>
<accession>A0A9W8QFI3</accession>
<comment type="caution">
    <text evidence="1">The sequence shown here is derived from an EMBL/GenBank/DDBJ whole genome shotgun (WGS) entry which is preliminary data.</text>
</comment>
<dbReference type="RefSeq" id="XP_056055821.1">
    <property type="nucleotide sequence ID" value="XM_056198922.1"/>
</dbReference>
<dbReference type="KEGG" id="amus:LMH87_000931"/>
<sequence>MVVEGGCECLVTSASATNGPFSPLEAFIWWPSNRSVTVLVWESRKEALDTAALNAANASATMQTGRVLKRRRVPVTRNEHM</sequence>
<proteinExistence type="predicted"/>
<organism evidence="1 2">
    <name type="scientific">Akanthomyces muscarius</name>
    <name type="common">Entomopathogenic fungus</name>
    <name type="synonym">Lecanicillium muscarium</name>
    <dbReference type="NCBI Taxonomy" id="2231603"/>
    <lineage>
        <taxon>Eukaryota</taxon>
        <taxon>Fungi</taxon>
        <taxon>Dikarya</taxon>
        <taxon>Ascomycota</taxon>
        <taxon>Pezizomycotina</taxon>
        <taxon>Sordariomycetes</taxon>
        <taxon>Hypocreomycetidae</taxon>
        <taxon>Hypocreales</taxon>
        <taxon>Cordycipitaceae</taxon>
        <taxon>Akanthomyces</taxon>
    </lineage>
</organism>
<dbReference type="EMBL" id="JAJHUN010000007">
    <property type="protein sequence ID" value="KAJ4155697.1"/>
    <property type="molecule type" value="Genomic_DNA"/>
</dbReference>
<protein>
    <submittedName>
        <fullName evidence="1">Uncharacterized protein</fullName>
    </submittedName>
</protein>